<dbReference type="PROSITE" id="PS51294">
    <property type="entry name" value="HTH_MYB"/>
    <property type="match status" value="2"/>
</dbReference>
<evidence type="ECO:0000256" key="7">
    <source>
        <dbReference type="SAM" id="MobiDB-lite"/>
    </source>
</evidence>
<feature type="domain" description="HTH myb-type" evidence="9">
    <location>
        <begin position="206"/>
        <end position="260"/>
    </location>
</feature>
<dbReference type="GO" id="GO:0000981">
    <property type="term" value="F:DNA-binding transcription factor activity, RNA polymerase II-specific"/>
    <property type="evidence" value="ECO:0007669"/>
    <property type="project" value="TreeGrafter"/>
</dbReference>
<gene>
    <name evidence="10" type="primary">R2R3MYB19</name>
</gene>
<evidence type="ECO:0000256" key="1">
    <source>
        <dbReference type="ARBA" id="ARBA00004123"/>
    </source>
</evidence>
<keyword evidence="3" id="KW-0805">Transcription regulation</keyword>
<dbReference type="InterPro" id="IPR017930">
    <property type="entry name" value="Myb_dom"/>
</dbReference>
<reference evidence="10" key="1">
    <citation type="journal article" date="2017" name="Physiol. Mol. Biol. Plants">
        <title>Identification and expression analysis under abiotic stress of the R2R3-MYB genes in Ginkgo biloba L.</title>
        <authorList>
            <person name="Liu X."/>
            <person name="Yu W."/>
            <person name="Zhang X."/>
            <person name="Wang G."/>
            <person name="Cao F."/>
            <person name="Cheng H."/>
        </authorList>
    </citation>
    <scope>NUCLEOTIDE SEQUENCE</scope>
</reference>
<feature type="compositionally biased region" description="Acidic residues" evidence="7">
    <location>
        <begin position="121"/>
        <end position="132"/>
    </location>
</feature>
<dbReference type="InterPro" id="IPR009057">
    <property type="entry name" value="Homeodomain-like_sf"/>
</dbReference>
<dbReference type="SMART" id="SM00717">
    <property type="entry name" value="SANT"/>
    <property type="match status" value="2"/>
</dbReference>
<dbReference type="CDD" id="cd00167">
    <property type="entry name" value="SANT"/>
    <property type="match status" value="2"/>
</dbReference>
<evidence type="ECO:0000256" key="2">
    <source>
        <dbReference type="ARBA" id="ARBA00022737"/>
    </source>
</evidence>
<evidence type="ECO:0000256" key="6">
    <source>
        <dbReference type="ARBA" id="ARBA00023242"/>
    </source>
</evidence>
<dbReference type="EMBL" id="KY703730">
    <property type="protein sequence ID" value="ASR18104.1"/>
    <property type="molecule type" value="mRNA"/>
</dbReference>
<accession>A0A222UAI8</accession>
<dbReference type="Pfam" id="PF13921">
    <property type="entry name" value="Myb_DNA-bind_6"/>
    <property type="match status" value="1"/>
</dbReference>
<keyword evidence="2" id="KW-0677">Repeat</keyword>
<comment type="subcellular location">
    <subcellularLocation>
        <location evidence="1">Nucleus</location>
    </subcellularLocation>
</comment>
<keyword evidence="4" id="KW-0238">DNA-binding</keyword>
<evidence type="ECO:0000259" key="9">
    <source>
        <dbReference type="PROSITE" id="PS51294"/>
    </source>
</evidence>
<feature type="region of interest" description="Disordered" evidence="7">
    <location>
        <begin position="105"/>
        <end position="132"/>
    </location>
</feature>
<dbReference type="PANTHER" id="PTHR45614">
    <property type="entry name" value="MYB PROTEIN-RELATED"/>
    <property type="match status" value="1"/>
</dbReference>
<evidence type="ECO:0000313" key="10">
    <source>
        <dbReference type="EMBL" id="ASR18104.1"/>
    </source>
</evidence>
<dbReference type="PROSITE" id="PS50090">
    <property type="entry name" value="MYB_LIKE"/>
    <property type="match status" value="2"/>
</dbReference>
<dbReference type="GO" id="GO:0000978">
    <property type="term" value="F:RNA polymerase II cis-regulatory region sequence-specific DNA binding"/>
    <property type="evidence" value="ECO:0007669"/>
    <property type="project" value="TreeGrafter"/>
</dbReference>
<dbReference type="PANTHER" id="PTHR45614:SF259">
    <property type="entry name" value="MYB DOMAIN PROTEIN 89-RELATED"/>
    <property type="match status" value="1"/>
</dbReference>
<protein>
    <submittedName>
        <fullName evidence="10">R2R3MYB19</fullName>
    </submittedName>
</protein>
<dbReference type="FunFam" id="1.10.10.60:FF:000060">
    <property type="entry name" value="MYB transcription factor"/>
    <property type="match status" value="1"/>
</dbReference>
<sequence length="496" mass="55769">MKVTGLMIHSSALQQLHNNMCHQQVEGGGQDHRNYWLQQADEGLVGFKPGKERKTFDLFRNDEEFVGNGNGNSPGGSVSGESQCRSEIAFQVLSPSDHKQTWTMESSSSHLNNMNTKAENDSSEDDMEENAMGELPNEEVENSAGKELPDCGQSKLCARGHWRPAEDSKLKELVAQYGPQNWNLIAEKLEGRSGKSCRLRWFNQLDPRINRRPFNEEEEDRLLAAHRLYGNKWAMIARLFPGRTDNAVKNHWHVIMARKYREQSSAYRRRKSQVQRKEKNVCTESGFEANSQYSFADNITVHNLGENHASSINFLHPSSGRVGEGESNKDHSYSNIDLSQNSRHNSIIPSYFNIKSGPRTFGAVQSLDFFAGAKEKMVPFGRHPVYSYDLDKFRVSGASLQIEGQSSPAQLTTNTNSPVNLLTPVNFLLPNKAPKISPEKHYMEPSSYSGLPVYLDNSRSSTSANLDIKSSWNFNTNIEKDNANRPFIDFLGVGAT</sequence>
<dbReference type="AlphaFoldDB" id="A0A222UAI8"/>
<dbReference type="Gene3D" id="1.10.10.60">
    <property type="entry name" value="Homeodomain-like"/>
    <property type="match status" value="2"/>
</dbReference>
<keyword evidence="5" id="KW-0804">Transcription</keyword>
<feature type="compositionally biased region" description="Polar residues" evidence="7">
    <location>
        <begin position="105"/>
        <end position="117"/>
    </location>
</feature>
<name>A0A222UAI8_GINBI</name>
<dbReference type="GO" id="GO:0005634">
    <property type="term" value="C:nucleus"/>
    <property type="evidence" value="ECO:0007669"/>
    <property type="project" value="UniProtKB-SubCell"/>
</dbReference>
<dbReference type="InterPro" id="IPR050560">
    <property type="entry name" value="MYB_TF"/>
</dbReference>
<feature type="domain" description="Myb-like" evidence="8">
    <location>
        <begin position="159"/>
        <end position="205"/>
    </location>
</feature>
<proteinExistence type="evidence at transcript level"/>
<evidence type="ECO:0000256" key="5">
    <source>
        <dbReference type="ARBA" id="ARBA00023163"/>
    </source>
</evidence>
<evidence type="ECO:0000256" key="4">
    <source>
        <dbReference type="ARBA" id="ARBA00023125"/>
    </source>
</evidence>
<feature type="domain" description="HTH myb-type" evidence="9">
    <location>
        <begin position="159"/>
        <end position="205"/>
    </location>
</feature>
<dbReference type="InterPro" id="IPR001005">
    <property type="entry name" value="SANT/Myb"/>
</dbReference>
<evidence type="ECO:0000259" key="8">
    <source>
        <dbReference type="PROSITE" id="PS50090"/>
    </source>
</evidence>
<keyword evidence="6" id="KW-0539">Nucleus</keyword>
<feature type="domain" description="Myb-like" evidence="8">
    <location>
        <begin position="206"/>
        <end position="256"/>
    </location>
</feature>
<evidence type="ECO:0000256" key="3">
    <source>
        <dbReference type="ARBA" id="ARBA00023015"/>
    </source>
</evidence>
<dbReference type="FunFam" id="1.10.10.60:FF:000356">
    <property type="entry name" value="MYB transcription factor"/>
    <property type="match status" value="1"/>
</dbReference>
<dbReference type="SMR" id="A0A222UAI8"/>
<organism evidence="10">
    <name type="scientific">Ginkgo biloba</name>
    <name type="common">Ginkgo</name>
    <name type="synonym">Maidenhair tree</name>
    <dbReference type="NCBI Taxonomy" id="3311"/>
    <lineage>
        <taxon>Eukaryota</taxon>
        <taxon>Viridiplantae</taxon>
        <taxon>Streptophyta</taxon>
        <taxon>Embryophyta</taxon>
        <taxon>Tracheophyta</taxon>
        <taxon>Spermatophyta</taxon>
        <taxon>Ginkgoidae</taxon>
        <taxon>Ginkgoales</taxon>
        <taxon>Ginkgoaceae</taxon>
        <taxon>Ginkgo</taxon>
    </lineage>
</organism>
<dbReference type="SUPFAM" id="SSF46689">
    <property type="entry name" value="Homeodomain-like"/>
    <property type="match status" value="1"/>
</dbReference>